<protein>
    <submittedName>
        <fullName evidence="2">Uncharacterized protein</fullName>
    </submittedName>
</protein>
<dbReference type="EMBL" id="BMAT01009984">
    <property type="protein sequence ID" value="GFS17824.1"/>
    <property type="molecule type" value="Genomic_DNA"/>
</dbReference>
<evidence type="ECO:0000313" key="3">
    <source>
        <dbReference type="Proteomes" id="UP000762676"/>
    </source>
</evidence>
<dbReference type="Proteomes" id="UP000762676">
    <property type="component" value="Unassembled WGS sequence"/>
</dbReference>
<accession>A0AAV4J526</accession>
<proteinExistence type="predicted"/>
<organism evidence="2 3">
    <name type="scientific">Elysia marginata</name>
    <dbReference type="NCBI Taxonomy" id="1093978"/>
    <lineage>
        <taxon>Eukaryota</taxon>
        <taxon>Metazoa</taxon>
        <taxon>Spiralia</taxon>
        <taxon>Lophotrochozoa</taxon>
        <taxon>Mollusca</taxon>
        <taxon>Gastropoda</taxon>
        <taxon>Heterobranchia</taxon>
        <taxon>Euthyneura</taxon>
        <taxon>Panpulmonata</taxon>
        <taxon>Sacoglossa</taxon>
        <taxon>Placobranchoidea</taxon>
        <taxon>Plakobranchidae</taxon>
        <taxon>Elysia</taxon>
    </lineage>
</organism>
<feature type="region of interest" description="Disordered" evidence="1">
    <location>
        <begin position="26"/>
        <end position="55"/>
    </location>
</feature>
<evidence type="ECO:0000313" key="2">
    <source>
        <dbReference type="EMBL" id="GFS17824.1"/>
    </source>
</evidence>
<evidence type="ECO:0000256" key="1">
    <source>
        <dbReference type="SAM" id="MobiDB-lite"/>
    </source>
</evidence>
<feature type="compositionally biased region" description="Basic and acidic residues" evidence="1">
    <location>
        <begin position="35"/>
        <end position="55"/>
    </location>
</feature>
<reference evidence="2 3" key="1">
    <citation type="journal article" date="2021" name="Elife">
        <title>Chloroplast acquisition without the gene transfer in kleptoplastic sea slugs, Plakobranchus ocellatus.</title>
        <authorList>
            <person name="Maeda T."/>
            <person name="Takahashi S."/>
            <person name="Yoshida T."/>
            <person name="Shimamura S."/>
            <person name="Takaki Y."/>
            <person name="Nagai Y."/>
            <person name="Toyoda A."/>
            <person name="Suzuki Y."/>
            <person name="Arimoto A."/>
            <person name="Ishii H."/>
            <person name="Satoh N."/>
            <person name="Nishiyama T."/>
            <person name="Hasebe M."/>
            <person name="Maruyama T."/>
            <person name="Minagawa J."/>
            <person name="Obokata J."/>
            <person name="Shigenobu S."/>
        </authorList>
    </citation>
    <scope>NUCLEOTIDE SEQUENCE [LARGE SCALE GENOMIC DNA]</scope>
</reference>
<comment type="caution">
    <text evidence="2">The sequence shown here is derived from an EMBL/GenBank/DDBJ whole genome shotgun (WGS) entry which is preliminary data.</text>
</comment>
<sequence length="215" mass="24438">MCLMVTFTPIFFSGKDLMKLIQSERSKSNSLNSSVEERQQEEPIQSGEKDIVSHGKDWQEKRYLEDWHYSGRDKIRPATSGPTATRRDYASRSYGLFEQPIDLGLSDDNQDEEKNNSGDCKVDYPFPRCCSTDGEKKQIKRKTARPTSATARHCQIGESASESDAAGLYELYERVRNLAMRDCECNRGESSTTSVSEPPYRIHGINKCPSRKCMI</sequence>
<dbReference type="AlphaFoldDB" id="A0AAV4J526"/>
<gene>
    <name evidence="2" type="ORF">ElyMa_004991900</name>
</gene>
<name>A0AAV4J526_9GAST</name>
<keyword evidence="3" id="KW-1185">Reference proteome</keyword>